<reference evidence="2 3" key="1">
    <citation type="submission" date="2020-10" db="EMBL/GenBank/DDBJ databases">
        <authorList>
            <person name="Sedaghatjoo S."/>
        </authorList>
    </citation>
    <scope>NUCLEOTIDE SEQUENCE [LARGE SCALE GENOMIC DNA]</scope>
    <source>
        <strain evidence="2 3">LLFL</strain>
    </source>
</reference>
<keyword evidence="1" id="KW-0732">Signal</keyword>
<protein>
    <submittedName>
        <fullName evidence="2">Uncharacterized protein</fullName>
    </submittedName>
</protein>
<evidence type="ECO:0000313" key="3">
    <source>
        <dbReference type="Proteomes" id="UP000836404"/>
    </source>
</evidence>
<dbReference type="Proteomes" id="UP000836404">
    <property type="component" value="Unassembled WGS sequence"/>
</dbReference>
<evidence type="ECO:0000256" key="1">
    <source>
        <dbReference type="SAM" id="SignalP"/>
    </source>
</evidence>
<evidence type="ECO:0000313" key="2">
    <source>
        <dbReference type="EMBL" id="CAD6910826.1"/>
    </source>
</evidence>
<organism evidence="2 3">
    <name type="scientific">Tilletia laevis</name>
    <dbReference type="NCBI Taxonomy" id="157183"/>
    <lineage>
        <taxon>Eukaryota</taxon>
        <taxon>Fungi</taxon>
        <taxon>Dikarya</taxon>
        <taxon>Basidiomycota</taxon>
        <taxon>Ustilaginomycotina</taxon>
        <taxon>Exobasidiomycetes</taxon>
        <taxon>Tilletiales</taxon>
        <taxon>Tilletiaceae</taxon>
        <taxon>Tilletia</taxon>
    </lineage>
</organism>
<comment type="caution">
    <text evidence="2">The sequence shown here is derived from an EMBL/GenBank/DDBJ whole genome shotgun (WGS) entry which is preliminary data.</text>
</comment>
<keyword evidence="3" id="KW-1185">Reference proteome</keyword>
<gene>
    <name evidence="2" type="ORF">JKILLFL_G7513</name>
</gene>
<dbReference type="AlphaFoldDB" id="A0A9N8LDW1"/>
<name>A0A9N8LDW1_9BASI</name>
<dbReference type="EMBL" id="CAJHJF010001059">
    <property type="protein sequence ID" value="CAD6910826.1"/>
    <property type="molecule type" value="Genomic_DNA"/>
</dbReference>
<accession>A0A9N8LDW1</accession>
<proteinExistence type="predicted"/>
<feature type="signal peptide" evidence="1">
    <location>
        <begin position="1"/>
        <end position="19"/>
    </location>
</feature>
<sequence length="73" mass="7727">MKTILLSILITSVATSVMGVMNCPEGVTPTQTYCQNSCACLCGDDGHVHCDRNVQCSGAQFNAQDFCEASCTC</sequence>
<feature type="chain" id="PRO_5041152758" evidence="1">
    <location>
        <begin position="20"/>
        <end position="73"/>
    </location>
</feature>